<evidence type="ECO:0000313" key="12">
    <source>
        <dbReference type="Proteomes" id="UP001240777"/>
    </source>
</evidence>
<feature type="domain" description="ResB-like" evidence="8">
    <location>
        <begin position="230"/>
        <end position="305"/>
    </location>
</feature>
<feature type="transmembrane region" description="Helical" evidence="6">
    <location>
        <begin position="79"/>
        <end position="98"/>
    </location>
</feature>
<evidence type="ECO:0000256" key="1">
    <source>
        <dbReference type="ARBA" id="ARBA00004141"/>
    </source>
</evidence>
<keyword evidence="5 6" id="KW-0472">Membrane</keyword>
<dbReference type="Proteomes" id="UP001240777">
    <property type="component" value="Unassembled WGS sequence"/>
</dbReference>
<feature type="transmembrane region" description="Helical" evidence="6">
    <location>
        <begin position="684"/>
        <end position="706"/>
    </location>
</feature>
<keyword evidence="2 6" id="KW-0812">Transmembrane</keyword>
<sequence length="954" mass="107849">MKIFKLLFCSFWVAIPLLAIYAIACAIATFVENDYGTAFAKSVVYDTWWFNFIHAYLFVVLIGTLIVSKAWSRKKYSSILFHSSLIVIIFGAGVTRFFGFEGTMHIREGQSTSIIKSADSSINITAVSLDGKIQKVFFKNPIFSHFSCKSDEVSKEPLLGYPKKSVKIFGKPLELKFIAACKTTQDKNNNTSYLVVEATYDGVSKTYNIVGGPGIQSADVQLSFGDTLISMNWGVKNIHLPFALKLNKFDLERYPGSNSPSSYASEVEILDTQGNIIMPYKIYMNHVLDYDGYRFFQSSYDMDEKGTILSVNKDPGKRPTYIGYGMLILGAIWMLFAREGRFKKLAKFLQSQKIAGFALVILLSMGSGLYAQEGKIDTHGSANSQTLPNSSSINSSNMQNDLFYKLPKEQILQRFKNLKENSLAHTRKFSQLQLQDFGGRIKPVDTVAMDIVHKITKSDGFKGLSNDQVFLGMMLYPDDWREIKIIYTKTPKIREILGTPSNEKYISFNDVFDSNGYKLQNYVEEANRKKPNERSTFDNDILQVDERVNLAFMVFTGQVLKIFPDQNSHKWLAPLEAMEHSSPSVAKEIQSILNDIYTGFDLGIEKNEWKNADIALDRLAKYQQVYGKDLYLTKTKVDSEIFLNHMNFFNKLTLPYIILGVVLFIAVLVSILRDKPINIWFARATYTLMLICVGIHSIGLILRWYVSGHSPWSNAYESMLYIAWAAGIAGVIFFRKSKLALSAASFLAGIALFVANLGFMDPQIGNLVPVLKSYWLNIHVSIITASYGFLGLCFILGVITLVMFIFRNPKHPNLDSTILSLNAINEMSMILGLLMLTVGNFLGGIWANESWGRYWGWDPKETWALISIGVYAIILHLRFLKFRFMPYVFATSSVIGFYSILMTYFGVNYYLSGMHSYAAGDPVPIPVFLYYFIALTIILIVLASLKRKLEMPKI</sequence>
<evidence type="ECO:0000256" key="3">
    <source>
        <dbReference type="ARBA" id="ARBA00022748"/>
    </source>
</evidence>
<feature type="transmembrane region" description="Helical" evidence="6">
    <location>
        <begin position="354"/>
        <end position="371"/>
    </location>
</feature>
<protein>
    <submittedName>
        <fullName evidence="10">Cytochrome c biogenesis protein CcsA</fullName>
    </submittedName>
</protein>
<dbReference type="PANTHER" id="PTHR30071">
    <property type="entry name" value="HEME EXPORTER PROTEIN C"/>
    <property type="match status" value="1"/>
</dbReference>
<dbReference type="PANTHER" id="PTHR30071:SF1">
    <property type="entry name" value="CYTOCHROME B_B6 PROTEIN-RELATED"/>
    <property type="match status" value="1"/>
</dbReference>
<dbReference type="EMBL" id="JAUPEV010000006">
    <property type="protein sequence ID" value="MDO7253250.1"/>
    <property type="molecule type" value="Genomic_DNA"/>
</dbReference>
<name>A0AA90PTD5_9HELI</name>
<dbReference type="InterPro" id="IPR002541">
    <property type="entry name" value="Cyt_c_assembly"/>
</dbReference>
<keyword evidence="4 6" id="KW-1133">Transmembrane helix</keyword>
<comment type="subcellular location">
    <subcellularLocation>
        <location evidence="1">Membrane</location>
        <topology evidence="1">Multi-pass membrane protein</topology>
    </subcellularLocation>
</comment>
<comment type="caution">
    <text evidence="10">The sequence shown here is derived from an EMBL/GenBank/DDBJ whole genome shotgun (WGS) entry which is preliminary data.</text>
</comment>
<dbReference type="Pfam" id="PF01578">
    <property type="entry name" value="Cytochrom_C_asm"/>
    <property type="match status" value="1"/>
</dbReference>
<evidence type="ECO:0000256" key="6">
    <source>
        <dbReference type="SAM" id="Phobius"/>
    </source>
</evidence>
<feature type="transmembrane region" description="Helical" evidence="6">
    <location>
        <begin position="862"/>
        <end position="880"/>
    </location>
</feature>
<feature type="transmembrane region" description="Helical" evidence="6">
    <location>
        <begin position="927"/>
        <end position="945"/>
    </location>
</feature>
<feature type="transmembrane region" description="Helical" evidence="6">
    <location>
        <begin position="321"/>
        <end position="338"/>
    </location>
</feature>
<feature type="domain" description="ResB-like" evidence="8">
    <location>
        <begin position="76"/>
        <end position="115"/>
    </location>
</feature>
<feature type="transmembrane region" description="Helical" evidence="6">
    <location>
        <begin position="827"/>
        <end position="847"/>
    </location>
</feature>
<evidence type="ECO:0000313" key="11">
    <source>
        <dbReference type="Proteomes" id="UP001177258"/>
    </source>
</evidence>
<accession>A0AA90PTD5</accession>
<dbReference type="RefSeq" id="WP_305517094.1">
    <property type="nucleotide sequence ID" value="NZ_JAUPEV010000006.1"/>
</dbReference>
<gene>
    <name evidence="10" type="primary">ccsA</name>
    <name evidence="9" type="ORF">Q5I04_04920</name>
    <name evidence="10" type="ORF">Q5I06_05235</name>
</gene>
<evidence type="ECO:0000259" key="8">
    <source>
        <dbReference type="Pfam" id="PF05140"/>
    </source>
</evidence>
<evidence type="ECO:0000256" key="5">
    <source>
        <dbReference type="ARBA" id="ARBA00023136"/>
    </source>
</evidence>
<evidence type="ECO:0000313" key="9">
    <source>
        <dbReference type="EMBL" id="MDO7253250.1"/>
    </source>
</evidence>
<feature type="transmembrane region" description="Helical" evidence="6">
    <location>
        <begin position="780"/>
        <end position="806"/>
    </location>
</feature>
<dbReference type="AlphaFoldDB" id="A0AA90PTD5"/>
<feature type="transmembrane region" description="Helical" evidence="6">
    <location>
        <begin position="654"/>
        <end position="672"/>
    </location>
</feature>
<keyword evidence="3" id="KW-0201">Cytochrome c-type biogenesis</keyword>
<dbReference type="GO" id="GO:0017004">
    <property type="term" value="P:cytochrome complex assembly"/>
    <property type="evidence" value="ECO:0007669"/>
    <property type="project" value="UniProtKB-KW"/>
</dbReference>
<feature type="transmembrane region" description="Helical" evidence="6">
    <location>
        <begin position="718"/>
        <end position="734"/>
    </location>
</feature>
<proteinExistence type="predicted"/>
<evidence type="ECO:0000256" key="4">
    <source>
        <dbReference type="ARBA" id="ARBA00022989"/>
    </source>
</evidence>
<dbReference type="EMBL" id="JAUYZK010000006">
    <property type="protein sequence ID" value="MDP2539174.1"/>
    <property type="molecule type" value="Genomic_DNA"/>
</dbReference>
<evidence type="ECO:0000256" key="2">
    <source>
        <dbReference type="ARBA" id="ARBA00022692"/>
    </source>
</evidence>
<feature type="domain" description="Cytochrome c assembly protein" evidence="7">
    <location>
        <begin position="712"/>
        <end position="915"/>
    </location>
</feature>
<evidence type="ECO:0000313" key="10">
    <source>
        <dbReference type="EMBL" id="MDP2539174.1"/>
    </source>
</evidence>
<keyword evidence="12" id="KW-1185">Reference proteome</keyword>
<organism evidence="10 11">
    <name type="scientific">Helicobacter cappadocius</name>
    <dbReference type="NCBI Taxonomy" id="3063998"/>
    <lineage>
        <taxon>Bacteria</taxon>
        <taxon>Pseudomonadati</taxon>
        <taxon>Campylobacterota</taxon>
        <taxon>Epsilonproteobacteria</taxon>
        <taxon>Campylobacterales</taxon>
        <taxon>Helicobacteraceae</taxon>
        <taxon>Helicobacter</taxon>
    </lineage>
</organism>
<dbReference type="GO" id="GO:0005886">
    <property type="term" value="C:plasma membrane"/>
    <property type="evidence" value="ECO:0007669"/>
    <property type="project" value="TreeGrafter"/>
</dbReference>
<dbReference type="GO" id="GO:0020037">
    <property type="term" value="F:heme binding"/>
    <property type="evidence" value="ECO:0007669"/>
    <property type="project" value="InterPro"/>
</dbReference>
<reference evidence="9" key="2">
    <citation type="submission" date="2023-07" db="EMBL/GenBank/DDBJ databases">
        <authorList>
            <person name="Aydin F."/>
            <person name="Tarhane S."/>
            <person name="Saticioglu I.B."/>
            <person name="Karakaya E."/>
            <person name="Abay S."/>
            <person name="Guran O."/>
            <person name="Bozkurt E."/>
            <person name="Uzum N."/>
            <person name="Olgun K."/>
            <person name="Jablonski D."/>
        </authorList>
    </citation>
    <scope>NUCLEOTIDE SEQUENCE</scope>
    <source>
        <strain evidence="9">Faydin-H75</strain>
    </source>
</reference>
<dbReference type="InterPro" id="IPR007816">
    <property type="entry name" value="ResB-like_domain"/>
</dbReference>
<dbReference type="Proteomes" id="UP001177258">
    <property type="component" value="Unassembled WGS sequence"/>
</dbReference>
<dbReference type="InterPro" id="IPR045062">
    <property type="entry name" value="Cyt_c_biogenesis_CcsA/CcmC"/>
</dbReference>
<feature type="transmembrane region" description="Helical" evidence="6">
    <location>
        <begin position="741"/>
        <end position="760"/>
    </location>
</feature>
<reference evidence="9 11" key="3">
    <citation type="journal article" date="2024" name="Syst. Appl. Microbiol.">
        <title>Helicobacter cappadocius sp. nov., from lizards: The first psychrotrophic Helicobacter species.</title>
        <authorList>
            <person name="Aydin F."/>
            <person name="Tarhane S."/>
            <person name="Karakaya E."/>
            <person name="Abay S."/>
            <person name="Kayman T."/>
            <person name="Guran O."/>
            <person name="Bozkurt E."/>
            <person name="Uzum N."/>
            <person name="Avci A."/>
            <person name="Olgun K."/>
            <person name="Jablonski D."/>
            <person name="Guran C."/>
            <person name="Burcin Saticioglu I."/>
        </authorList>
    </citation>
    <scope>NUCLEOTIDE SEQUENCE [LARGE SCALE GENOMIC DNA]</scope>
    <source>
        <strain evidence="9">Faydin-H75</strain>
        <strain evidence="11">faydin-H76</strain>
    </source>
</reference>
<feature type="transmembrane region" description="Helical" evidence="6">
    <location>
        <begin position="48"/>
        <end position="67"/>
    </location>
</feature>
<feature type="transmembrane region" description="Helical" evidence="6">
    <location>
        <begin position="887"/>
        <end position="907"/>
    </location>
</feature>
<reference evidence="10 12" key="1">
    <citation type="submission" date="2023-07" db="EMBL/GenBank/DDBJ databases">
        <title>Unpublished Manusciprt.</title>
        <authorList>
            <person name="Aydin F."/>
            <person name="Tarhane S."/>
            <person name="Saticioglu I.B."/>
            <person name="Karakaya E."/>
            <person name="Abay S."/>
            <person name="Guran O."/>
            <person name="Bozkurt E."/>
            <person name="Uzum N."/>
            <person name="Olgun K."/>
            <person name="Jablonski D."/>
        </authorList>
    </citation>
    <scope>NUCLEOTIDE SEQUENCE</scope>
    <source>
        <strain evidence="12">faydin-H75</strain>
        <strain evidence="10">Faydin-H76</strain>
    </source>
</reference>
<evidence type="ECO:0000259" key="7">
    <source>
        <dbReference type="Pfam" id="PF01578"/>
    </source>
</evidence>
<dbReference type="Pfam" id="PF05140">
    <property type="entry name" value="ResB"/>
    <property type="match status" value="2"/>
</dbReference>